<organism evidence="1 2">
    <name type="scientific">Mucuna pruriens</name>
    <name type="common">Velvet bean</name>
    <name type="synonym">Dolichos pruriens</name>
    <dbReference type="NCBI Taxonomy" id="157652"/>
    <lineage>
        <taxon>Eukaryota</taxon>
        <taxon>Viridiplantae</taxon>
        <taxon>Streptophyta</taxon>
        <taxon>Embryophyta</taxon>
        <taxon>Tracheophyta</taxon>
        <taxon>Spermatophyta</taxon>
        <taxon>Magnoliopsida</taxon>
        <taxon>eudicotyledons</taxon>
        <taxon>Gunneridae</taxon>
        <taxon>Pentapetalae</taxon>
        <taxon>rosids</taxon>
        <taxon>fabids</taxon>
        <taxon>Fabales</taxon>
        <taxon>Fabaceae</taxon>
        <taxon>Papilionoideae</taxon>
        <taxon>50 kb inversion clade</taxon>
        <taxon>NPAAA clade</taxon>
        <taxon>indigoferoid/millettioid clade</taxon>
        <taxon>Phaseoleae</taxon>
        <taxon>Mucuna</taxon>
    </lineage>
</organism>
<keyword evidence="2" id="KW-1185">Reference proteome</keyword>
<dbReference type="PANTHER" id="PTHR35046">
    <property type="entry name" value="ZINC KNUCKLE (CCHC-TYPE) FAMILY PROTEIN"/>
    <property type="match status" value="1"/>
</dbReference>
<dbReference type="OrthoDB" id="1934635at2759"/>
<proteinExistence type="predicted"/>
<dbReference type="AlphaFoldDB" id="A0A371FSH8"/>
<comment type="caution">
    <text evidence="1">The sequence shown here is derived from an EMBL/GenBank/DDBJ whole genome shotgun (WGS) entry which is preliminary data.</text>
</comment>
<accession>A0A371FSH8</accession>
<dbReference type="Proteomes" id="UP000257109">
    <property type="component" value="Unassembled WGS sequence"/>
</dbReference>
<protein>
    <submittedName>
        <fullName evidence="1">Uncharacterized protein</fullName>
    </submittedName>
</protein>
<sequence>MSAPKKESVVSKKVEGKEALMVSRKKVKRVLLARKKPLFVLPTNMCFHVSSPMFNFPIGFGEMVEGFKELFPKNIPKGLPPIRGIENYIYFTLGATLPNRDAYRENHKVNEEIQQQVGKLVEND</sequence>
<feature type="non-terminal residue" evidence="1">
    <location>
        <position position="1"/>
    </location>
</feature>
<evidence type="ECO:0000313" key="2">
    <source>
        <dbReference type="Proteomes" id="UP000257109"/>
    </source>
</evidence>
<gene>
    <name evidence="1" type="ORF">CR513_38045</name>
</gene>
<evidence type="ECO:0000313" key="1">
    <source>
        <dbReference type="EMBL" id="RDX81299.1"/>
    </source>
</evidence>
<dbReference type="EMBL" id="QJKJ01007963">
    <property type="protein sequence ID" value="RDX81299.1"/>
    <property type="molecule type" value="Genomic_DNA"/>
</dbReference>
<dbReference type="PANTHER" id="PTHR35046:SF26">
    <property type="entry name" value="RNA-DIRECTED DNA POLYMERASE"/>
    <property type="match status" value="1"/>
</dbReference>
<name>A0A371FSH8_MUCPR</name>
<reference evidence="1" key="1">
    <citation type="submission" date="2018-05" db="EMBL/GenBank/DDBJ databases">
        <title>Draft genome of Mucuna pruriens seed.</title>
        <authorList>
            <person name="Nnadi N.E."/>
            <person name="Vos R."/>
            <person name="Hasami M.H."/>
            <person name="Devisetty U.K."/>
            <person name="Aguiy J.C."/>
        </authorList>
    </citation>
    <scope>NUCLEOTIDE SEQUENCE [LARGE SCALE GENOMIC DNA]</scope>
    <source>
        <strain evidence="1">JCA_2017</strain>
    </source>
</reference>